<feature type="region of interest" description="Disordered" evidence="1">
    <location>
        <begin position="1"/>
        <end position="44"/>
    </location>
</feature>
<comment type="caution">
    <text evidence="2">The sequence shown here is derived from an EMBL/GenBank/DDBJ whole genome shotgun (WGS) entry which is preliminary data.</text>
</comment>
<name>A0ABP9I1P8_9ACTN</name>
<keyword evidence="3" id="KW-1185">Reference proteome</keyword>
<proteinExistence type="predicted"/>
<protein>
    <submittedName>
        <fullName evidence="2">Uncharacterized protein</fullName>
    </submittedName>
</protein>
<feature type="compositionally biased region" description="Basic and acidic residues" evidence="1">
    <location>
        <begin position="20"/>
        <end position="40"/>
    </location>
</feature>
<evidence type="ECO:0000256" key="1">
    <source>
        <dbReference type="SAM" id="MobiDB-lite"/>
    </source>
</evidence>
<dbReference type="Proteomes" id="UP001500466">
    <property type="component" value="Unassembled WGS sequence"/>
</dbReference>
<reference evidence="3" key="1">
    <citation type="journal article" date="2019" name="Int. J. Syst. Evol. Microbiol.">
        <title>The Global Catalogue of Microorganisms (GCM) 10K type strain sequencing project: providing services to taxonomists for standard genome sequencing and annotation.</title>
        <authorList>
            <consortium name="The Broad Institute Genomics Platform"/>
            <consortium name="The Broad Institute Genome Sequencing Center for Infectious Disease"/>
            <person name="Wu L."/>
            <person name="Ma J."/>
        </authorList>
    </citation>
    <scope>NUCLEOTIDE SEQUENCE [LARGE SCALE GENOMIC DNA]</scope>
    <source>
        <strain evidence="3">JCM 17986</strain>
    </source>
</reference>
<accession>A0ABP9I1P8</accession>
<organism evidence="2 3">
    <name type="scientific">Yinghuangia aomiensis</name>
    <dbReference type="NCBI Taxonomy" id="676205"/>
    <lineage>
        <taxon>Bacteria</taxon>
        <taxon>Bacillati</taxon>
        <taxon>Actinomycetota</taxon>
        <taxon>Actinomycetes</taxon>
        <taxon>Kitasatosporales</taxon>
        <taxon>Streptomycetaceae</taxon>
        <taxon>Yinghuangia</taxon>
    </lineage>
</organism>
<evidence type="ECO:0000313" key="2">
    <source>
        <dbReference type="EMBL" id="GAA4984511.1"/>
    </source>
</evidence>
<dbReference type="EMBL" id="BAABHS010000028">
    <property type="protein sequence ID" value="GAA4984511.1"/>
    <property type="molecule type" value="Genomic_DNA"/>
</dbReference>
<sequence length="202" mass="20196">MRRQGGTSGFCKAFGRGRRRVEPDRRLAREAEPEMGRGTERGAAGVGTGACGVGQGEEDAGGFAGIVGAELAEGTSCFAAAAGWGGGVGDEGAEDVRDAAAGVAGTVAEPVRGFDAGAWWGSGVEREGAEASGGFGGIGGAEGAEGMATWTAAMSRSSGERMARRRSVASTVKRGLTRVSAAAAAQLAYARVGALVQERLRA</sequence>
<gene>
    <name evidence="2" type="ORF">GCM10023205_63250</name>
</gene>
<evidence type="ECO:0000313" key="3">
    <source>
        <dbReference type="Proteomes" id="UP001500466"/>
    </source>
</evidence>